<accession>A0A9X2IY86</accession>
<dbReference type="EMBL" id="JAMRXG010000009">
    <property type="protein sequence ID" value="MCM6776123.1"/>
    <property type="molecule type" value="Genomic_DNA"/>
</dbReference>
<dbReference type="AlphaFoldDB" id="A0A9X2IY86"/>
<dbReference type="Proteomes" id="UP001139157">
    <property type="component" value="Unassembled WGS sequence"/>
</dbReference>
<protein>
    <submittedName>
        <fullName evidence="3">DUF5593 domain-containing protein</fullName>
    </submittedName>
</protein>
<dbReference type="Pfam" id="PF18007">
    <property type="entry name" value="Rv3651-like_N"/>
    <property type="match status" value="1"/>
</dbReference>
<evidence type="ECO:0000259" key="1">
    <source>
        <dbReference type="Pfam" id="PF18007"/>
    </source>
</evidence>
<feature type="domain" description="Rv3651-like N-terminal" evidence="1">
    <location>
        <begin position="5"/>
        <end position="96"/>
    </location>
</feature>
<evidence type="ECO:0000313" key="3">
    <source>
        <dbReference type="EMBL" id="MCM6776123.1"/>
    </source>
</evidence>
<dbReference type="InterPro" id="IPR048578">
    <property type="entry name" value="Rv3651-like_C"/>
</dbReference>
<evidence type="ECO:0000259" key="2">
    <source>
        <dbReference type="Pfam" id="PF21043"/>
    </source>
</evidence>
<keyword evidence="4" id="KW-1185">Reference proteome</keyword>
<organism evidence="3 4">
    <name type="scientific">Nocardia pulmonis</name>
    <dbReference type="NCBI Taxonomy" id="2951408"/>
    <lineage>
        <taxon>Bacteria</taxon>
        <taxon>Bacillati</taxon>
        <taxon>Actinomycetota</taxon>
        <taxon>Actinomycetes</taxon>
        <taxon>Mycobacteriales</taxon>
        <taxon>Nocardiaceae</taxon>
        <taxon>Nocardia</taxon>
    </lineage>
</organism>
<name>A0A9X2IY86_9NOCA</name>
<dbReference type="InterPro" id="IPR041458">
    <property type="entry name" value="Rv3651-like_N"/>
</dbReference>
<feature type="domain" description="Rv3651-like C-terminal" evidence="2">
    <location>
        <begin position="220"/>
        <end position="299"/>
    </location>
</feature>
<comment type="caution">
    <text evidence="3">The sequence shown here is derived from an EMBL/GenBank/DDBJ whole genome shotgun (WGS) entry which is preliminary data.</text>
</comment>
<dbReference type="Pfam" id="PF21043">
    <property type="entry name" value="Rv3651-like_C"/>
    <property type="match status" value="1"/>
</dbReference>
<proteinExistence type="predicted"/>
<evidence type="ECO:0000313" key="4">
    <source>
        <dbReference type="Proteomes" id="UP001139157"/>
    </source>
</evidence>
<gene>
    <name evidence="3" type="ORF">NDR86_21805</name>
</gene>
<reference evidence="3" key="1">
    <citation type="submission" date="2022-06" db="EMBL/GenBank/DDBJ databases">
        <title>Novel species in genus nocardia.</title>
        <authorList>
            <person name="Li F."/>
        </authorList>
    </citation>
    <scope>NUCLEOTIDE SEQUENCE</scope>
    <source>
        <strain evidence="3">CDC141</strain>
    </source>
</reference>
<sequence>MIVGDWLLIETLNGLESASVLAVGTTPRRWKSLTRTVPTQLLVLVAEAFQRREPIVRELPRSRRAWSRQRARAIPVVGHDGWVHGLHFWVGGGDPPSRPAVAPFTFDGRTRRFEIRIDGREPTFESERTQWAGAEIFTDIERFDGALDLAAAIGRAQPGTRWLGDLCVRTQLGLRTGLLATRNLRTDPRRWRGLVLDITDSVPPQGKSFEATTVETLVSANPDLFLAVVDTAQVRLIRWISAPVPGLRWSGDTDERTMPHPEDRPRILAARSAILAGTPKYAIAGLRLAAADGGWLTVDAEASPLPYGQAETGRPQFALVRIELRPPG</sequence>
<dbReference type="RefSeq" id="WP_251914432.1">
    <property type="nucleotide sequence ID" value="NZ_JAMRXG010000009.1"/>
</dbReference>